<dbReference type="AlphaFoldDB" id="A0A2M7LKG1"/>
<name>A0A2M7LKG1_9BACT</name>
<dbReference type="InterPro" id="IPR002104">
    <property type="entry name" value="Integrase_catalytic"/>
</dbReference>
<feature type="domain" description="Tyr recombinase" evidence="2">
    <location>
        <begin position="1"/>
        <end position="44"/>
    </location>
</feature>
<protein>
    <recommendedName>
        <fullName evidence="2">Tyr recombinase domain-containing protein</fullName>
    </recommendedName>
</protein>
<accession>A0A2M7LKG1</accession>
<keyword evidence="1" id="KW-0233">DNA recombination</keyword>
<dbReference type="SUPFAM" id="SSF56349">
    <property type="entry name" value="DNA breaking-rejoining enzymes"/>
    <property type="match status" value="1"/>
</dbReference>
<dbReference type="Proteomes" id="UP000228500">
    <property type="component" value="Unassembled WGS sequence"/>
</dbReference>
<dbReference type="GO" id="GO:0003677">
    <property type="term" value="F:DNA binding"/>
    <property type="evidence" value="ECO:0007669"/>
    <property type="project" value="InterPro"/>
</dbReference>
<dbReference type="PROSITE" id="PS51898">
    <property type="entry name" value="TYR_RECOMBINASE"/>
    <property type="match status" value="1"/>
</dbReference>
<evidence type="ECO:0000259" key="2">
    <source>
        <dbReference type="PROSITE" id="PS51898"/>
    </source>
</evidence>
<organism evidence="3 4">
    <name type="scientific">Candidatus Roizmanbacteria bacterium CG_4_10_14_3_um_filter_39_13</name>
    <dbReference type="NCBI Taxonomy" id="1974831"/>
    <lineage>
        <taxon>Bacteria</taxon>
        <taxon>Candidatus Roizmaniibacteriota</taxon>
    </lineage>
</organism>
<dbReference type="GO" id="GO:0006310">
    <property type="term" value="P:DNA recombination"/>
    <property type="evidence" value="ECO:0007669"/>
    <property type="project" value="UniProtKB-KW"/>
</dbReference>
<dbReference type="GO" id="GO:0015074">
    <property type="term" value="P:DNA integration"/>
    <property type="evidence" value="ECO:0007669"/>
    <property type="project" value="InterPro"/>
</dbReference>
<sequence>SFATDLLEQGADLRSVQEMLGHKNVSTTQVYTHVTNPRLREIHQKFHSGNK</sequence>
<evidence type="ECO:0000313" key="4">
    <source>
        <dbReference type="Proteomes" id="UP000228500"/>
    </source>
</evidence>
<gene>
    <name evidence="3" type="ORF">COZ40_02675</name>
</gene>
<evidence type="ECO:0000256" key="1">
    <source>
        <dbReference type="ARBA" id="ARBA00023172"/>
    </source>
</evidence>
<comment type="caution">
    <text evidence="3">The sequence shown here is derived from an EMBL/GenBank/DDBJ whole genome shotgun (WGS) entry which is preliminary data.</text>
</comment>
<dbReference type="Gene3D" id="1.10.443.10">
    <property type="entry name" value="Intergrase catalytic core"/>
    <property type="match status" value="1"/>
</dbReference>
<dbReference type="InterPro" id="IPR011010">
    <property type="entry name" value="DNA_brk_join_enz"/>
</dbReference>
<feature type="non-terminal residue" evidence="3">
    <location>
        <position position="1"/>
    </location>
</feature>
<dbReference type="InterPro" id="IPR013762">
    <property type="entry name" value="Integrase-like_cat_sf"/>
</dbReference>
<proteinExistence type="predicted"/>
<reference evidence="4" key="1">
    <citation type="submission" date="2017-09" db="EMBL/GenBank/DDBJ databases">
        <title>Depth-based differentiation of microbial function through sediment-hosted aquifers and enrichment of novel symbionts in the deep terrestrial subsurface.</title>
        <authorList>
            <person name="Probst A.J."/>
            <person name="Ladd B."/>
            <person name="Jarett J.K."/>
            <person name="Geller-Mcgrath D.E."/>
            <person name="Sieber C.M.K."/>
            <person name="Emerson J.B."/>
            <person name="Anantharaman K."/>
            <person name="Thomas B.C."/>
            <person name="Malmstrom R."/>
            <person name="Stieglmeier M."/>
            <person name="Klingl A."/>
            <person name="Woyke T."/>
            <person name="Ryan C.M."/>
            <person name="Banfield J.F."/>
        </authorList>
    </citation>
    <scope>NUCLEOTIDE SEQUENCE [LARGE SCALE GENOMIC DNA]</scope>
</reference>
<evidence type="ECO:0000313" key="3">
    <source>
        <dbReference type="EMBL" id="PIX68548.1"/>
    </source>
</evidence>
<dbReference type="Pfam" id="PF00589">
    <property type="entry name" value="Phage_integrase"/>
    <property type="match status" value="1"/>
</dbReference>
<dbReference type="EMBL" id="PFJH01000111">
    <property type="protein sequence ID" value="PIX68548.1"/>
    <property type="molecule type" value="Genomic_DNA"/>
</dbReference>